<feature type="transmembrane region" description="Helical" evidence="7">
    <location>
        <begin position="106"/>
        <end position="124"/>
    </location>
</feature>
<dbReference type="AlphaFoldDB" id="T1BB61"/>
<comment type="subcellular location">
    <subcellularLocation>
        <location evidence="1">Membrane</location>
        <topology evidence="1">Multi-pass membrane protein</topology>
    </subcellularLocation>
</comment>
<dbReference type="GO" id="GO:0022857">
    <property type="term" value="F:transmembrane transporter activity"/>
    <property type="evidence" value="ECO:0007669"/>
    <property type="project" value="InterPro"/>
</dbReference>
<proteinExistence type="inferred from homology"/>
<evidence type="ECO:0000256" key="5">
    <source>
        <dbReference type="ARBA" id="ARBA00022989"/>
    </source>
</evidence>
<feature type="non-terminal residue" evidence="8">
    <location>
        <position position="150"/>
    </location>
</feature>
<evidence type="ECO:0000256" key="3">
    <source>
        <dbReference type="ARBA" id="ARBA00022448"/>
    </source>
</evidence>
<evidence type="ECO:0000256" key="6">
    <source>
        <dbReference type="ARBA" id="ARBA00023136"/>
    </source>
</evidence>
<dbReference type="EMBL" id="AUZZ01004899">
    <property type="protein sequence ID" value="EQD51505.1"/>
    <property type="molecule type" value="Genomic_DNA"/>
</dbReference>
<organism evidence="8">
    <name type="scientific">mine drainage metagenome</name>
    <dbReference type="NCBI Taxonomy" id="410659"/>
    <lineage>
        <taxon>unclassified sequences</taxon>
        <taxon>metagenomes</taxon>
        <taxon>ecological metagenomes</taxon>
    </lineage>
</organism>
<name>T1BB61_9ZZZZ</name>
<dbReference type="PANTHER" id="PTHR31806">
    <property type="entry name" value="PURINE-CYTOSINE PERMEASE FCY2-RELATED"/>
    <property type="match status" value="1"/>
</dbReference>
<dbReference type="InterPro" id="IPR001248">
    <property type="entry name" value="Pur-cyt_permease"/>
</dbReference>
<feature type="non-terminal residue" evidence="8">
    <location>
        <position position="1"/>
    </location>
</feature>
<reference evidence="8" key="2">
    <citation type="journal article" date="2014" name="ISME J.">
        <title>Microbial stratification in low pH oxic and suboxic macroscopic growths along an acid mine drainage.</title>
        <authorList>
            <person name="Mendez-Garcia C."/>
            <person name="Mesa V."/>
            <person name="Sprenger R.R."/>
            <person name="Richter M."/>
            <person name="Diez M.S."/>
            <person name="Solano J."/>
            <person name="Bargiela R."/>
            <person name="Golyshina O.V."/>
            <person name="Manteca A."/>
            <person name="Ramos J.L."/>
            <person name="Gallego J.R."/>
            <person name="Llorente I."/>
            <person name="Martins Dos Santos V.A."/>
            <person name="Jensen O.N."/>
            <person name="Pelaez A.I."/>
            <person name="Sanchez J."/>
            <person name="Ferrer M."/>
        </authorList>
    </citation>
    <scope>NUCLEOTIDE SEQUENCE</scope>
</reference>
<dbReference type="InterPro" id="IPR026030">
    <property type="entry name" value="Pur-cyt_permease_Fcy2/21/22"/>
</dbReference>
<feature type="transmembrane region" description="Helical" evidence="7">
    <location>
        <begin position="20"/>
        <end position="43"/>
    </location>
</feature>
<evidence type="ECO:0000256" key="7">
    <source>
        <dbReference type="SAM" id="Phobius"/>
    </source>
</evidence>
<keyword evidence="3" id="KW-0813">Transport</keyword>
<keyword evidence="6 7" id="KW-0472">Membrane</keyword>
<evidence type="ECO:0000256" key="1">
    <source>
        <dbReference type="ARBA" id="ARBA00004141"/>
    </source>
</evidence>
<comment type="caution">
    <text evidence="8">The sequence shown here is derived from an EMBL/GenBank/DDBJ whole genome shotgun (WGS) entry which is preliminary data.</text>
</comment>
<dbReference type="PANTHER" id="PTHR31806:SF1">
    <property type="entry name" value="PURINE-CYTOSINE PERMEASE FCY2-RELATED"/>
    <property type="match status" value="1"/>
</dbReference>
<feature type="transmembrane region" description="Helical" evidence="7">
    <location>
        <begin position="55"/>
        <end position="77"/>
    </location>
</feature>
<keyword evidence="4 7" id="KW-0812">Transmembrane</keyword>
<gene>
    <name evidence="8" type="ORF">B2A_06868</name>
</gene>
<evidence type="ECO:0000256" key="4">
    <source>
        <dbReference type="ARBA" id="ARBA00022692"/>
    </source>
</evidence>
<feature type="transmembrane region" description="Helical" evidence="7">
    <location>
        <begin position="130"/>
        <end position="148"/>
    </location>
</feature>
<evidence type="ECO:0000256" key="2">
    <source>
        <dbReference type="ARBA" id="ARBA00008974"/>
    </source>
</evidence>
<sequence>PYVADYSRYLPPGVSTAKTFWSTALGCFLGSTLIMIFGAYLAYKIPGLGANPAEAVAGLFGPAAPLAEALLILAIVYGNVMNVYSAYMSSCTIFSGFNRMSRVGSVFKLIVMSAIMTAAIVVSIGSQHDFQGYFANILSAMVYMLVPWSA</sequence>
<dbReference type="Pfam" id="PF02133">
    <property type="entry name" value="Transp_cyt_pur"/>
    <property type="match status" value="1"/>
</dbReference>
<evidence type="ECO:0000313" key="8">
    <source>
        <dbReference type="EMBL" id="EQD51505.1"/>
    </source>
</evidence>
<accession>T1BB61</accession>
<reference evidence="8" key="1">
    <citation type="submission" date="2013-08" db="EMBL/GenBank/DDBJ databases">
        <authorList>
            <person name="Mendez C."/>
            <person name="Richter M."/>
            <person name="Ferrer M."/>
            <person name="Sanchez J."/>
        </authorList>
    </citation>
    <scope>NUCLEOTIDE SEQUENCE</scope>
</reference>
<dbReference type="GO" id="GO:0005886">
    <property type="term" value="C:plasma membrane"/>
    <property type="evidence" value="ECO:0007669"/>
    <property type="project" value="TreeGrafter"/>
</dbReference>
<protein>
    <submittedName>
        <fullName evidence="8">Purine-cytosine permease</fullName>
    </submittedName>
</protein>
<keyword evidence="5 7" id="KW-1133">Transmembrane helix</keyword>
<comment type="similarity">
    <text evidence="2">Belongs to the purine-cytosine permease (2.A.39) family.</text>
</comment>